<dbReference type="SMART" id="SM00248">
    <property type="entry name" value="ANK"/>
    <property type="match status" value="2"/>
</dbReference>
<dbReference type="InterPro" id="IPR035984">
    <property type="entry name" value="Acyl-CoA-binding_sf"/>
</dbReference>
<evidence type="ECO:0000313" key="6">
    <source>
        <dbReference type="EMBL" id="CAH0365936.1"/>
    </source>
</evidence>
<feature type="region of interest" description="Disordered" evidence="4">
    <location>
        <begin position="260"/>
        <end position="303"/>
    </location>
</feature>
<feature type="region of interest" description="Disordered" evidence="4">
    <location>
        <begin position="326"/>
        <end position="401"/>
    </location>
</feature>
<evidence type="ECO:0000256" key="3">
    <source>
        <dbReference type="PROSITE-ProRule" id="PRU00023"/>
    </source>
</evidence>
<accession>A0A8J2WXU5</accession>
<dbReference type="SUPFAM" id="SSF47027">
    <property type="entry name" value="Acyl-CoA binding protein"/>
    <property type="match status" value="1"/>
</dbReference>
<dbReference type="InterPro" id="IPR014352">
    <property type="entry name" value="FERM/acyl-CoA-bd_prot_sf"/>
</dbReference>
<protein>
    <recommendedName>
        <fullName evidence="5">ACB domain-containing protein</fullName>
    </recommendedName>
</protein>
<keyword evidence="1" id="KW-0677">Repeat</keyword>
<dbReference type="PROSITE" id="PS50088">
    <property type="entry name" value="ANK_REPEAT"/>
    <property type="match status" value="2"/>
</dbReference>
<feature type="domain" description="ACB" evidence="5">
    <location>
        <begin position="41"/>
        <end position="135"/>
    </location>
</feature>
<sequence length="695" mass="76098">MASQISLPPEVLRRAKEAAAAEAPAPAADASGMDAAEEQATRADFFEAVEYVNTQAVKLSDDAQRKLFGLHCVATNGAPPPNDSPSFRTLYENMQEGERAKDAAWRSAHEEHPQQLSAMRAYVDEVTREVPDFLLIAPEEDASDDQLAKVKNDLSACGINESSNAAPPPAAEDVFEAARAGAASLKAFGDFDVNEIDDYHLTPLIHAVDAEREDSARLLLDAGADVNTSDDDGSTPLHYAALLGSTPLATLLADRGADRSLKDGDGKTAADANNSRVTGGKTEHKQNTPTATSMPSNIPVAPKSQYEIERDERIKRNEAFMLSIGIDPHGGGYMKQNKKKAPPKPRLPRKKVPESERRRSSRLQGGTAEPERLTYDEWSDDERPRQRSRGSGGRRARKNRLVELSEEQRAALDEFNMDDFEAWMEPDGEHPISDDNRRQVIRQVTKLVSGEGVHYASPQYGWPDDVIFRKDEPVTMQSDIGQIIEDARDFENEHGRDHGNGWLLNHPLRKLLFYQHHLDTQARLAPPPVEPEPEAEAEEEATPAKASDALTPETVKALRDAKKALDEGKMDEETYTTTKAGLLGKQTPAAKPTKGKAAKPATTPTKKAKKAKTDPFGCPDPVTEAPVRRAKKRGAASTSLVGKKVNKKFKGYRSASGTEYFDGVIKSVEDGMCVIAWEDGEESPMKDTAVQKILV</sequence>
<evidence type="ECO:0000313" key="7">
    <source>
        <dbReference type="Proteomes" id="UP000789595"/>
    </source>
</evidence>
<feature type="compositionally biased region" description="Basic residues" evidence="4">
    <location>
        <begin position="386"/>
        <end position="399"/>
    </location>
</feature>
<dbReference type="OrthoDB" id="206433at2759"/>
<reference evidence="6" key="1">
    <citation type="submission" date="2021-11" db="EMBL/GenBank/DDBJ databases">
        <authorList>
            <consortium name="Genoscope - CEA"/>
            <person name="William W."/>
        </authorList>
    </citation>
    <scope>NUCLEOTIDE SEQUENCE</scope>
</reference>
<comment type="caution">
    <text evidence="6">The sequence shown here is derived from an EMBL/GenBank/DDBJ whole genome shotgun (WGS) entry which is preliminary data.</text>
</comment>
<feature type="compositionally biased region" description="Acidic residues" evidence="4">
    <location>
        <begin position="531"/>
        <end position="541"/>
    </location>
</feature>
<dbReference type="GO" id="GO:0000062">
    <property type="term" value="F:fatty-acyl-CoA binding"/>
    <property type="evidence" value="ECO:0007669"/>
    <property type="project" value="InterPro"/>
</dbReference>
<dbReference type="Pfam" id="PF12796">
    <property type="entry name" value="Ank_2"/>
    <property type="match status" value="1"/>
</dbReference>
<organism evidence="6 7">
    <name type="scientific">Pelagomonas calceolata</name>
    <dbReference type="NCBI Taxonomy" id="35677"/>
    <lineage>
        <taxon>Eukaryota</taxon>
        <taxon>Sar</taxon>
        <taxon>Stramenopiles</taxon>
        <taxon>Ochrophyta</taxon>
        <taxon>Pelagophyceae</taxon>
        <taxon>Pelagomonadales</taxon>
        <taxon>Pelagomonadaceae</taxon>
        <taxon>Pelagomonas</taxon>
    </lineage>
</organism>
<feature type="compositionally biased region" description="Low complexity" evidence="4">
    <location>
        <begin position="20"/>
        <end position="34"/>
    </location>
</feature>
<dbReference type="PROSITE" id="PS51228">
    <property type="entry name" value="ACB_2"/>
    <property type="match status" value="1"/>
</dbReference>
<keyword evidence="7" id="KW-1185">Reference proteome</keyword>
<name>A0A8J2WXU5_9STRA</name>
<evidence type="ECO:0000256" key="4">
    <source>
        <dbReference type="SAM" id="MobiDB-lite"/>
    </source>
</evidence>
<gene>
    <name evidence="6" type="ORF">PECAL_1P24010</name>
</gene>
<feature type="repeat" description="ANK" evidence="3">
    <location>
        <begin position="199"/>
        <end position="231"/>
    </location>
</feature>
<evidence type="ECO:0000256" key="1">
    <source>
        <dbReference type="ARBA" id="ARBA00022737"/>
    </source>
</evidence>
<dbReference type="PROSITE" id="PS50297">
    <property type="entry name" value="ANK_REP_REGION"/>
    <property type="match status" value="2"/>
</dbReference>
<dbReference type="InterPro" id="IPR002110">
    <property type="entry name" value="Ankyrin_rpt"/>
</dbReference>
<dbReference type="EMBL" id="CAKKNE010000001">
    <property type="protein sequence ID" value="CAH0365936.1"/>
    <property type="molecule type" value="Genomic_DNA"/>
</dbReference>
<proteinExistence type="predicted"/>
<feature type="compositionally biased region" description="Basic and acidic residues" evidence="4">
    <location>
        <begin position="369"/>
        <end position="385"/>
    </location>
</feature>
<dbReference type="SUPFAM" id="SSF48403">
    <property type="entry name" value="Ankyrin repeat"/>
    <property type="match status" value="1"/>
</dbReference>
<evidence type="ECO:0000256" key="2">
    <source>
        <dbReference type="ARBA" id="ARBA00023043"/>
    </source>
</evidence>
<dbReference type="InterPro" id="IPR000582">
    <property type="entry name" value="Acyl-CoA-binding_protein"/>
</dbReference>
<dbReference type="InterPro" id="IPR036770">
    <property type="entry name" value="Ankyrin_rpt-contain_sf"/>
</dbReference>
<feature type="region of interest" description="Disordered" evidence="4">
    <location>
        <begin position="585"/>
        <end position="638"/>
    </location>
</feature>
<feature type="compositionally biased region" description="Polar residues" evidence="4">
    <location>
        <begin position="287"/>
        <end position="296"/>
    </location>
</feature>
<dbReference type="PANTHER" id="PTHR24134:SF9">
    <property type="entry name" value="ANKYRIN REPEAT AND SOCS BOX PROTEIN 8"/>
    <property type="match status" value="1"/>
</dbReference>
<dbReference type="Pfam" id="PF00887">
    <property type="entry name" value="ACBP"/>
    <property type="match status" value="1"/>
</dbReference>
<evidence type="ECO:0000259" key="5">
    <source>
        <dbReference type="PROSITE" id="PS51228"/>
    </source>
</evidence>
<dbReference type="Gene3D" id="1.25.40.20">
    <property type="entry name" value="Ankyrin repeat-containing domain"/>
    <property type="match status" value="1"/>
</dbReference>
<dbReference type="Gene3D" id="1.20.80.10">
    <property type="match status" value="1"/>
</dbReference>
<keyword evidence="2 3" id="KW-0040">ANK repeat</keyword>
<feature type="region of interest" description="Disordered" evidence="4">
    <location>
        <begin position="1"/>
        <end position="39"/>
    </location>
</feature>
<feature type="region of interest" description="Disordered" evidence="4">
    <location>
        <begin position="523"/>
        <end position="550"/>
    </location>
</feature>
<feature type="repeat" description="ANK" evidence="3">
    <location>
        <begin position="232"/>
        <end position="264"/>
    </location>
</feature>
<dbReference type="Proteomes" id="UP000789595">
    <property type="component" value="Unassembled WGS sequence"/>
</dbReference>
<dbReference type="PANTHER" id="PTHR24134">
    <property type="entry name" value="ANKYRIN REPEAT-CONTAINING PROTEIN DDB_G0279043"/>
    <property type="match status" value="1"/>
</dbReference>
<feature type="compositionally biased region" description="Basic residues" evidence="4">
    <location>
        <begin position="336"/>
        <end position="350"/>
    </location>
</feature>
<dbReference type="AlphaFoldDB" id="A0A8J2WXU5"/>